<evidence type="ECO:0000313" key="1">
    <source>
        <dbReference type="EMBL" id="KAB0571151.1"/>
    </source>
</evidence>
<protein>
    <submittedName>
        <fullName evidence="1">Uncharacterized protein</fullName>
    </submittedName>
</protein>
<organism evidence="1 2">
    <name type="scientific">Ideonella dechloratans</name>
    <dbReference type="NCBI Taxonomy" id="36863"/>
    <lineage>
        <taxon>Bacteria</taxon>
        <taxon>Pseudomonadati</taxon>
        <taxon>Pseudomonadota</taxon>
        <taxon>Betaproteobacteria</taxon>
        <taxon>Burkholderiales</taxon>
        <taxon>Sphaerotilaceae</taxon>
        <taxon>Ideonella</taxon>
    </lineage>
</organism>
<reference evidence="1 2" key="1">
    <citation type="submission" date="2019-09" db="EMBL/GenBank/DDBJ databases">
        <title>Draft genome sequences of 48 bacterial type strains from the CCUG.</title>
        <authorList>
            <person name="Tunovic T."/>
            <person name="Pineiro-Iglesias B."/>
            <person name="Unosson C."/>
            <person name="Inganas E."/>
            <person name="Ohlen M."/>
            <person name="Cardew S."/>
            <person name="Jensie-Markopoulos S."/>
            <person name="Salva-Serra F."/>
            <person name="Jaen-Luchoro D."/>
            <person name="Karlsson R."/>
            <person name="Svensson-Stadler L."/>
            <person name="Chun J."/>
            <person name="Moore E."/>
        </authorList>
    </citation>
    <scope>NUCLEOTIDE SEQUENCE [LARGE SCALE GENOMIC DNA]</scope>
    <source>
        <strain evidence="1 2">CCUG 30977</strain>
    </source>
</reference>
<gene>
    <name evidence="1" type="ORF">F7Q92_21455</name>
</gene>
<dbReference type="EMBL" id="VZPB01000150">
    <property type="protein sequence ID" value="KAB0571151.1"/>
    <property type="molecule type" value="Genomic_DNA"/>
</dbReference>
<dbReference type="AlphaFoldDB" id="A0A643EZ04"/>
<evidence type="ECO:0000313" key="2">
    <source>
        <dbReference type="Proteomes" id="UP000430120"/>
    </source>
</evidence>
<sequence length="75" mass="8044">MLSAFSVEHCPPSWWNTVRHQRGIVSAIAWNTHGAVGGPHLGQDGRLVVGVDLATQGLLAVQQVQRPPHIAECGQ</sequence>
<feature type="non-terminal residue" evidence="1">
    <location>
        <position position="75"/>
    </location>
</feature>
<dbReference type="Proteomes" id="UP000430120">
    <property type="component" value="Unassembled WGS sequence"/>
</dbReference>
<proteinExistence type="predicted"/>
<accession>A0A643EZ04</accession>
<name>A0A643EZ04_IDEDE</name>
<keyword evidence="2" id="KW-1185">Reference proteome</keyword>
<comment type="caution">
    <text evidence="1">The sequence shown here is derived from an EMBL/GenBank/DDBJ whole genome shotgun (WGS) entry which is preliminary data.</text>
</comment>